<dbReference type="Pfam" id="PF26057">
    <property type="entry name" value="DUF8018"/>
    <property type="match status" value="1"/>
</dbReference>
<protein>
    <recommendedName>
        <fullName evidence="1">DUF8018 domain-containing protein</fullName>
    </recommendedName>
</protein>
<dbReference type="EMBL" id="JABFAD010000013">
    <property type="protein sequence ID" value="MBA0816422.1"/>
    <property type="molecule type" value="Genomic_DNA"/>
</dbReference>
<sequence>MARIQAGDLFEVKVKIIQQMADLDPMGDWMGRGARDLENPYTATGEESLEKLYA</sequence>
<keyword evidence="3" id="KW-1185">Reference proteome</keyword>
<evidence type="ECO:0000313" key="2">
    <source>
        <dbReference type="EMBL" id="MBA0816422.1"/>
    </source>
</evidence>
<dbReference type="AlphaFoldDB" id="A0A7J9I2R9"/>
<dbReference type="PANTHER" id="PTHR35289">
    <property type="entry name" value="TRANSMEMBRANE PROTEIN"/>
    <property type="match status" value="1"/>
</dbReference>
<evidence type="ECO:0000313" key="3">
    <source>
        <dbReference type="Proteomes" id="UP000593560"/>
    </source>
</evidence>
<dbReference type="InterPro" id="IPR058331">
    <property type="entry name" value="DUF8018"/>
</dbReference>
<feature type="domain" description="DUF8018" evidence="1">
    <location>
        <begin position="1"/>
        <end position="53"/>
    </location>
</feature>
<dbReference type="Proteomes" id="UP000593560">
    <property type="component" value="Unassembled WGS sequence"/>
</dbReference>
<dbReference type="PANTHER" id="PTHR35289:SF1">
    <property type="entry name" value="ATP SYNTHASE 9 MITOCHONDRIAL-RELATED"/>
    <property type="match status" value="1"/>
</dbReference>
<gene>
    <name evidence="2" type="ORF">Gohar_001087</name>
</gene>
<proteinExistence type="predicted"/>
<name>A0A7J9I2R9_9ROSI</name>
<dbReference type="OrthoDB" id="984566at2759"/>
<organism evidence="2 3">
    <name type="scientific">Gossypium harknessii</name>
    <dbReference type="NCBI Taxonomy" id="34285"/>
    <lineage>
        <taxon>Eukaryota</taxon>
        <taxon>Viridiplantae</taxon>
        <taxon>Streptophyta</taxon>
        <taxon>Embryophyta</taxon>
        <taxon>Tracheophyta</taxon>
        <taxon>Spermatophyta</taxon>
        <taxon>Magnoliopsida</taxon>
        <taxon>eudicotyledons</taxon>
        <taxon>Gunneridae</taxon>
        <taxon>Pentapetalae</taxon>
        <taxon>rosids</taxon>
        <taxon>malvids</taxon>
        <taxon>Malvales</taxon>
        <taxon>Malvaceae</taxon>
        <taxon>Malvoideae</taxon>
        <taxon>Gossypium</taxon>
    </lineage>
</organism>
<accession>A0A7J9I2R9</accession>
<evidence type="ECO:0000259" key="1">
    <source>
        <dbReference type="Pfam" id="PF26057"/>
    </source>
</evidence>
<dbReference type="InterPro" id="IPR052694">
    <property type="entry name" value="Mt_uS3-like"/>
</dbReference>
<comment type="caution">
    <text evidence="2">The sequence shown here is derived from an EMBL/GenBank/DDBJ whole genome shotgun (WGS) entry which is preliminary data.</text>
</comment>
<reference evidence="2 3" key="1">
    <citation type="journal article" date="2019" name="Genome Biol. Evol.">
        <title>Insights into the evolution of the New World diploid cottons (Gossypium, subgenus Houzingenia) based on genome sequencing.</title>
        <authorList>
            <person name="Grover C.E."/>
            <person name="Arick M.A. 2nd"/>
            <person name="Thrash A."/>
            <person name="Conover J.L."/>
            <person name="Sanders W.S."/>
            <person name="Peterson D.G."/>
            <person name="Frelichowski J.E."/>
            <person name="Scheffler J.A."/>
            <person name="Scheffler B.E."/>
            <person name="Wendel J.F."/>
        </authorList>
    </citation>
    <scope>NUCLEOTIDE SEQUENCE [LARGE SCALE GENOMIC DNA]</scope>
    <source>
        <strain evidence="2">0</strain>
        <tissue evidence="2">Leaf</tissue>
    </source>
</reference>